<gene>
    <name evidence="1" type="ORF">GQF42_04500</name>
</gene>
<organism evidence="1 2">
    <name type="scientific">Streptomyces broussonetiae</name>
    <dbReference type="NCBI Taxonomy" id="2686304"/>
    <lineage>
        <taxon>Bacteria</taxon>
        <taxon>Bacillati</taxon>
        <taxon>Actinomycetota</taxon>
        <taxon>Actinomycetes</taxon>
        <taxon>Kitasatosporales</taxon>
        <taxon>Streptomycetaceae</taxon>
        <taxon>Streptomyces</taxon>
    </lineage>
</organism>
<dbReference type="EMBL" id="CP047020">
    <property type="protein sequence ID" value="QHA02646.1"/>
    <property type="molecule type" value="Genomic_DNA"/>
</dbReference>
<accession>A0A6I6N334</accession>
<proteinExistence type="predicted"/>
<dbReference type="RefSeq" id="WP_233273231.1">
    <property type="nucleotide sequence ID" value="NZ_CP047020.1"/>
</dbReference>
<evidence type="ECO:0000313" key="1">
    <source>
        <dbReference type="EMBL" id="QHA02646.1"/>
    </source>
</evidence>
<reference evidence="1 2" key="1">
    <citation type="submission" date="2019-12" db="EMBL/GenBank/DDBJ databases">
        <title>Streptomyces sp. strain T44 isolated from rhizosphere soil of Broussonetia papyrifera.</title>
        <authorList>
            <person name="Mo P."/>
        </authorList>
    </citation>
    <scope>NUCLEOTIDE SEQUENCE [LARGE SCALE GENOMIC DNA]</scope>
    <source>
        <strain evidence="1 2">T44</strain>
    </source>
</reference>
<keyword evidence="2" id="KW-1185">Reference proteome</keyword>
<dbReference type="AlphaFoldDB" id="A0A6I6N334"/>
<dbReference type="KEGG" id="sbro:GQF42_04500"/>
<dbReference type="Proteomes" id="UP000436138">
    <property type="component" value="Chromosome"/>
</dbReference>
<sequence>MGVDGELLDVEGEFAHPRMPTGLGELSWPAHLVPGPPGTEVRVADAEFTQLLDRVFRSRAHVIDTADLRGLLQSA</sequence>
<protein>
    <submittedName>
        <fullName evidence="1">Uncharacterized protein</fullName>
    </submittedName>
</protein>
<evidence type="ECO:0000313" key="2">
    <source>
        <dbReference type="Proteomes" id="UP000436138"/>
    </source>
</evidence>
<name>A0A6I6N334_9ACTN</name>